<evidence type="ECO:0000313" key="2">
    <source>
        <dbReference type="Proteomes" id="UP000294933"/>
    </source>
</evidence>
<dbReference type="AlphaFoldDB" id="A0A4Y7QHT3"/>
<protein>
    <submittedName>
        <fullName evidence="1">Uncharacterized protein</fullName>
    </submittedName>
</protein>
<gene>
    <name evidence="1" type="ORF">BD410DRAFT_470580</name>
</gene>
<evidence type="ECO:0000313" key="1">
    <source>
        <dbReference type="EMBL" id="TDL26811.1"/>
    </source>
</evidence>
<name>A0A4Y7QHT3_9AGAM</name>
<proteinExistence type="predicted"/>
<dbReference type="VEuPathDB" id="FungiDB:BD410DRAFT_470580"/>
<organism evidence="1 2">
    <name type="scientific">Rickenella mellea</name>
    <dbReference type="NCBI Taxonomy" id="50990"/>
    <lineage>
        <taxon>Eukaryota</taxon>
        <taxon>Fungi</taxon>
        <taxon>Dikarya</taxon>
        <taxon>Basidiomycota</taxon>
        <taxon>Agaricomycotina</taxon>
        <taxon>Agaricomycetes</taxon>
        <taxon>Hymenochaetales</taxon>
        <taxon>Rickenellaceae</taxon>
        <taxon>Rickenella</taxon>
    </lineage>
</organism>
<reference evidence="1 2" key="1">
    <citation type="submission" date="2018-06" db="EMBL/GenBank/DDBJ databases">
        <title>A transcriptomic atlas of mushroom development highlights an independent origin of complex multicellularity.</title>
        <authorList>
            <consortium name="DOE Joint Genome Institute"/>
            <person name="Krizsan K."/>
            <person name="Almasi E."/>
            <person name="Merenyi Z."/>
            <person name="Sahu N."/>
            <person name="Viragh M."/>
            <person name="Koszo T."/>
            <person name="Mondo S."/>
            <person name="Kiss B."/>
            <person name="Balint B."/>
            <person name="Kues U."/>
            <person name="Barry K."/>
            <person name="Hegedus J.C."/>
            <person name="Henrissat B."/>
            <person name="Johnson J."/>
            <person name="Lipzen A."/>
            <person name="Ohm R."/>
            <person name="Nagy I."/>
            <person name="Pangilinan J."/>
            <person name="Yan J."/>
            <person name="Xiong Y."/>
            <person name="Grigoriev I.V."/>
            <person name="Hibbett D.S."/>
            <person name="Nagy L.G."/>
        </authorList>
    </citation>
    <scope>NUCLEOTIDE SEQUENCE [LARGE SCALE GENOMIC DNA]</scope>
    <source>
        <strain evidence="1 2">SZMC22713</strain>
    </source>
</reference>
<keyword evidence="2" id="KW-1185">Reference proteome</keyword>
<dbReference type="Proteomes" id="UP000294933">
    <property type="component" value="Unassembled WGS sequence"/>
</dbReference>
<accession>A0A4Y7QHT3</accession>
<dbReference type="EMBL" id="ML170160">
    <property type="protein sequence ID" value="TDL26811.1"/>
    <property type="molecule type" value="Genomic_DNA"/>
</dbReference>
<sequence>MIQSLGPFSPHQKSRLLPDRLINSSLATRYAFYPFVIDDIPASRLLGLAEQPVPKSKKDCGPCHCSSTGCIYIRGADVQRKHICHELGYMSISDRSTLHHTYRVPSSLHHKARPPLLAMQILPYQNISAAGSSEVLTIRVDVGFHFWPLNMKIVFVVCRWQSSDMNIK</sequence>